<evidence type="ECO:0000256" key="10">
    <source>
        <dbReference type="ARBA" id="ARBA00077188"/>
    </source>
</evidence>
<organism evidence="13 14">
    <name type="scientific">Dreissena polymorpha</name>
    <name type="common">Zebra mussel</name>
    <name type="synonym">Mytilus polymorpha</name>
    <dbReference type="NCBI Taxonomy" id="45954"/>
    <lineage>
        <taxon>Eukaryota</taxon>
        <taxon>Metazoa</taxon>
        <taxon>Spiralia</taxon>
        <taxon>Lophotrochozoa</taxon>
        <taxon>Mollusca</taxon>
        <taxon>Bivalvia</taxon>
        <taxon>Autobranchia</taxon>
        <taxon>Heteroconchia</taxon>
        <taxon>Euheterodonta</taxon>
        <taxon>Imparidentia</taxon>
        <taxon>Neoheterodontei</taxon>
        <taxon>Myida</taxon>
        <taxon>Dreissenoidea</taxon>
        <taxon>Dreissenidae</taxon>
        <taxon>Dreissena</taxon>
    </lineage>
</organism>
<keyword evidence="2" id="KW-0813">Transport</keyword>
<evidence type="ECO:0000256" key="6">
    <source>
        <dbReference type="ARBA" id="ARBA00023055"/>
    </source>
</evidence>
<keyword evidence="14" id="KW-1185">Reference proteome</keyword>
<dbReference type="InterPro" id="IPR051213">
    <property type="entry name" value="START_lipid_transfer"/>
</dbReference>
<comment type="subcellular location">
    <subcellularLocation>
        <location evidence="1">Cytoplasm</location>
    </subcellularLocation>
</comment>
<dbReference type="GO" id="GO:0008289">
    <property type="term" value="F:lipid binding"/>
    <property type="evidence" value="ECO:0007669"/>
    <property type="project" value="UniProtKB-KW"/>
</dbReference>
<dbReference type="PANTHER" id="PTHR19308:SF8">
    <property type="entry name" value="STAR-RELATED LIPID TRANSFER PROTEIN 7, MITOCHONDRIAL"/>
    <property type="match status" value="1"/>
</dbReference>
<dbReference type="Proteomes" id="UP000828390">
    <property type="component" value="Unassembled WGS sequence"/>
</dbReference>
<dbReference type="SMART" id="SM00234">
    <property type="entry name" value="START"/>
    <property type="match status" value="1"/>
</dbReference>
<dbReference type="InterPro" id="IPR023393">
    <property type="entry name" value="START-like_dom_sf"/>
</dbReference>
<evidence type="ECO:0000256" key="5">
    <source>
        <dbReference type="ARBA" id="ARBA00022990"/>
    </source>
</evidence>
<proteinExistence type="predicted"/>
<keyword evidence="5" id="KW-0007">Acetylation</keyword>
<reference evidence="13" key="1">
    <citation type="journal article" date="2019" name="bioRxiv">
        <title>The Genome of the Zebra Mussel, Dreissena polymorpha: A Resource for Invasive Species Research.</title>
        <authorList>
            <person name="McCartney M.A."/>
            <person name="Auch B."/>
            <person name="Kono T."/>
            <person name="Mallez S."/>
            <person name="Zhang Y."/>
            <person name="Obille A."/>
            <person name="Becker A."/>
            <person name="Abrahante J.E."/>
            <person name="Garbe J."/>
            <person name="Badalamenti J.P."/>
            <person name="Herman A."/>
            <person name="Mangelson H."/>
            <person name="Liachko I."/>
            <person name="Sullivan S."/>
            <person name="Sone E.D."/>
            <person name="Koren S."/>
            <person name="Silverstein K.A.T."/>
            <person name="Beckman K.B."/>
            <person name="Gohl D.M."/>
        </authorList>
    </citation>
    <scope>NUCLEOTIDE SEQUENCE</scope>
    <source>
        <strain evidence="13">Duluth1</strain>
        <tissue evidence="13">Whole animal</tissue>
    </source>
</reference>
<accession>A0A9D4EW44</accession>
<evidence type="ECO:0000256" key="4">
    <source>
        <dbReference type="ARBA" id="ARBA00022553"/>
    </source>
</evidence>
<dbReference type="FunFam" id="3.30.530.20:FF:000017">
    <property type="entry name" value="Phosphatidylcholine transfer protein, putative"/>
    <property type="match status" value="1"/>
</dbReference>
<keyword evidence="3" id="KW-0963">Cytoplasm</keyword>
<dbReference type="InterPro" id="IPR002913">
    <property type="entry name" value="START_lipid-bd_dom"/>
</dbReference>
<feature type="domain" description="START" evidence="12">
    <location>
        <begin position="152"/>
        <end position="344"/>
    </location>
</feature>
<evidence type="ECO:0000256" key="1">
    <source>
        <dbReference type="ARBA" id="ARBA00004496"/>
    </source>
</evidence>
<keyword evidence="6" id="KW-0445">Lipid transport</keyword>
<keyword evidence="4" id="KW-0597">Phosphoprotein</keyword>
<sequence>MSNLKQVMHRLFQSNCKKSHAMFMTKLRSTLNFTGGAWNSNTSFVQYFNKQLSTLKALGMQCNMIAAHRIRRTMQIMMLYRNLYGRQTPSQFLERLDWLIKANPKEKMLLLLGAAFFDWKSMRITEEDMKKVDEDLKPFFECKASELKYQDAEGEVWEKVLDINHLKVWRCPVTGTSLYKYKLYGTYSDIPANAFFNIQLDLEYRKKWDSHVVQLEKVEEDEETGTEVIYWATHFPLGMLYDRDYLFVRKYKVDVDQNIMTLSAKGVEHPQYPETKAFVRVGEYTSQMVIRPHTTFDANGFDYVMSYHDNPHLYVPNYIINKLTLSSLPAFLEDLHKATVNLVRSKEKIRDYRHSTKACEQPETMSQRIKSYNYTQQQSPV</sequence>
<dbReference type="Gene3D" id="3.30.530.20">
    <property type="match status" value="1"/>
</dbReference>
<name>A0A9D4EW44_DREPO</name>
<dbReference type="Pfam" id="PF01852">
    <property type="entry name" value="START"/>
    <property type="match status" value="1"/>
</dbReference>
<dbReference type="SUPFAM" id="SSF55961">
    <property type="entry name" value="Bet v1-like"/>
    <property type="match status" value="1"/>
</dbReference>
<evidence type="ECO:0000313" key="13">
    <source>
        <dbReference type="EMBL" id="KAH3786893.1"/>
    </source>
</evidence>
<evidence type="ECO:0000256" key="2">
    <source>
        <dbReference type="ARBA" id="ARBA00022448"/>
    </source>
</evidence>
<evidence type="ECO:0000256" key="11">
    <source>
        <dbReference type="ARBA" id="ARBA00079049"/>
    </source>
</evidence>
<dbReference type="EMBL" id="JAIWYP010000008">
    <property type="protein sequence ID" value="KAH3786893.1"/>
    <property type="molecule type" value="Genomic_DNA"/>
</dbReference>
<reference evidence="13" key="2">
    <citation type="submission" date="2020-11" db="EMBL/GenBank/DDBJ databases">
        <authorList>
            <person name="McCartney M.A."/>
            <person name="Auch B."/>
            <person name="Kono T."/>
            <person name="Mallez S."/>
            <person name="Becker A."/>
            <person name="Gohl D.M."/>
            <person name="Silverstein K.A.T."/>
            <person name="Koren S."/>
            <person name="Bechman K.B."/>
            <person name="Herman A."/>
            <person name="Abrahante J.E."/>
            <person name="Garbe J."/>
        </authorList>
    </citation>
    <scope>NUCLEOTIDE SEQUENCE</scope>
    <source>
        <strain evidence="13">Duluth1</strain>
        <tissue evidence="13">Whole animal</tissue>
    </source>
</reference>
<evidence type="ECO:0000259" key="12">
    <source>
        <dbReference type="PROSITE" id="PS50848"/>
    </source>
</evidence>
<dbReference type="PANTHER" id="PTHR19308">
    <property type="entry name" value="PHOSPHATIDYLCHOLINE TRANSFER PROTEIN"/>
    <property type="match status" value="1"/>
</dbReference>
<comment type="caution">
    <text evidence="13">The sequence shown here is derived from an EMBL/GenBank/DDBJ whole genome shotgun (WGS) entry which is preliminary data.</text>
</comment>
<evidence type="ECO:0000313" key="14">
    <source>
        <dbReference type="Proteomes" id="UP000828390"/>
    </source>
</evidence>
<evidence type="ECO:0000256" key="9">
    <source>
        <dbReference type="ARBA" id="ARBA00069061"/>
    </source>
</evidence>
<gene>
    <name evidence="13" type="ORF">DPMN_165008</name>
</gene>
<dbReference type="PROSITE" id="PS50848">
    <property type="entry name" value="START"/>
    <property type="match status" value="1"/>
</dbReference>
<protein>
    <recommendedName>
        <fullName evidence="9">Phosphatidylcholine transfer protein</fullName>
    </recommendedName>
    <alternativeName>
        <fullName evidence="11">START domain-containing protein 2</fullName>
    </alternativeName>
    <alternativeName>
        <fullName evidence="10">StAR-related lipid transfer protein 2</fullName>
    </alternativeName>
</protein>
<evidence type="ECO:0000256" key="7">
    <source>
        <dbReference type="ARBA" id="ARBA00023121"/>
    </source>
</evidence>
<keyword evidence="7" id="KW-0446">Lipid-binding</keyword>
<dbReference type="OrthoDB" id="1295045at2759"/>
<dbReference type="AlphaFoldDB" id="A0A9D4EW44"/>
<dbReference type="GO" id="GO:0006869">
    <property type="term" value="P:lipid transport"/>
    <property type="evidence" value="ECO:0007669"/>
    <property type="project" value="UniProtKB-KW"/>
</dbReference>
<comment type="subunit">
    <text evidence="8">Interacts with ACOT13/THEM2.</text>
</comment>
<evidence type="ECO:0000256" key="8">
    <source>
        <dbReference type="ARBA" id="ARBA00063535"/>
    </source>
</evidence>
<dbReference type="GO" id="GO:0005829">
    <property type="term" value="C:cytosol"/>
    <property type="evidence" value="ECO:0007669"/>
    <property type="project" value="UniProtKB-ARBA"/>
</dbReference>
<evidence type="ECO:0000256" key="3">
    <source>
        <dbReference type="ARBA" id="ARBA00022490"/>
    </source>
</evidence>